<proteinExistence type="inferred from homology"/>
<evidence type="ECO:0000256" key="7">
    <source>
        <dbReference type="RuleBase" id="RU362044"/>
    </source>
</evidence>
<comment type="subcellular location">
    <subcellularLocation>
        <location evidence="1">Membrane</location>
        <topology evidence="1">Multi-pass membrane protein</topology>
    </subcellularLocation>
</comment>
<feature type="transmembrane region" description="Helical" evidence="7">
    <location>
        <begin position="181"/>
        <end position="200"/>
    </location>
</feature>
<evidence type="ECO:0000256" key="5">
    <source>
        <dbReference type="ARBA" id="ARBA00022989"/>
    </source>
</evidence>
<dbReference type="OrthoDB" id="9810518at2"/>
<dbReference type="Pfam" id="PF02405">
    <property type="entry name" value="MlaE"/>
    <property type="match status" value="1"/>
</dbReference>
<reference evidence="8 9" key="1">
    <citation type="submission" date="2019-08" db="EMBL/GenBank/DDBJ databases">
        <title>Deep-cultivation of Planctomycetes and their phenomic and genomic characterization uncovers novel biology.</title>
        <authorList>
            <person name="Wiegand S."/>
            <person name="Jogler M."/>
            <person name="Boedeker C."/>
            <person name="Pinto D."/>
            <person name="Vollmers J."/>
            <person name="Rivas-Marin E."/>
            <person name="Kohn T."/>
            <person name="Peeters S.H."/>
            <person name="Heuer A."/>
            <person name="Rast P."/>
            <person name="Oberbeckmann S."/>
            <person name="Bunk B."/>
            <person name="Jeske O."/>
            <person name="Meyerdierks A."/>
            <person name="Storesund J.E."/>
            <person name="Kallscheuer N."/>
            <person name="Luecker S."/>
            <person name="Lage O.M."/>
            <person name="Pohl T."/>
            <person name="Merkel B.J."/>
            <person name="Hornburger P."/>
            <person name="Mueller R.-W."/>
            <person name="Bruemmer F."/>
            <person name="Labrenz M."/>
            <person name="Spormann A.M."/>
            <person name="Op den Camp H."/>
            <person name="Overmann J."/>
            <person name="Amann R."/>
            <person name="Jetten M.S.M."/>
            <person name="Mascher T."/>
            <person name="Medema M.H."/>
            <person name="Devos D.P."/>
            <person name="Kaster A.-K."/>
            <person name="Ovreas L."/>
            <person name="Rohde M."/>
            <person name="Galperin M.Y."/>
            <person name="Jogler C."/>
        </authorList>
    </citation>
    <scope>NUCLEOTIDE SEQUENCE [LARGE SCALE GENOMIC DNA]</scope>
    <source>
        <strain evidence="8 9">OJF2</strain>
    </source>
</reference>
<dbReference type="GO" id="GO:0005548">
    <property type="term" value="F:phospholipid transporter activity"/>
    <property type="evidence" value="ECO:0007669"/>
    <property type="project" value="TreeGrafter"/>
</dbReference>
<evidence type="ECO:0000256" key="1">
    <source>
        <dbReference type="ARBA" id="ARBA00004141"/>
    </source>
</evidence>
<dbReference type="GO" id="GO:0043190">
    <property type="term" value="C:ATP-binding cassette (ABC) transporter complex"/>
    <property type="evidence" value="ECO:0007669"/>
    <property type="project" value="InterPro"/>
</dbReference>
<feature type="transmembrane region" description="Helical" evidence="7">
    <location>
        <begin position="212"/>
        <end position="231"/>
    </location>
</feature>
<keyword evidence="4 7" id="KW-0812">Transmembrane</keyword>
<evidence type="ECO:0000256" key="6">
    <source>
        <dbReference type="ARBA" id="ARBA00023136"/>
    </source>
</evidence>
<gene>
    <name evidence="8" type="primary">mlaE_1</name>
    <name evidence="8" type="ORF">OJF2_29480</name>
</gene>
<feature type="transmembrane region" description="Helical" evidence="7">
    <location>
        <begin position="57"/>
        <end position="86"/>
    </location>
</feature>
<dbReference type="InterPro" id="IPR003453">
    <property type="entry name" value="ABC_MlaE_roteobac"/>
</dbReference>
<evidence type="ECO:0000256" key="2">
    <source>
        <dbReference type="ARBA" id="ARBA00007556"/>
    </source>
</evidence>
<dbReference type="KEGG" id="agv:OJF2_29480"/>
<dbReference type="Proteomes" id="UP000324233">
    <property type="component" value="Chromosome"/>
</dbReference>
<protein>
    <submittedName>
        <fullName evidence="8">ABC transport permease subunit MlaE</fullName>
    </submittedName>
</protein>
<evidence type="ECO:0000313" key="8">
    <source>
        <dbReference type="EMBL" id="QEH34409.1"/>
    </source>
</evidence>
<feature type="transmembrane region" description="Helical" evidence="7">
    <location>
        <begin position="251"/>
        <end position="270"/>
    </location>
</feature>
<organism evidence="8 9">
    <name type="scientific">Aquisphaera giovannonii</name>
    <dbReference type="NCBI Taxonomy" id="406548"/>
    <lineage>
        <taxon>Bacteria</taxon>
        <taxon>Pseudomonadati</taxon>
        <taxon>Planctomycetota</taxon>
        <taxon>Planctomycetia</taxon>
        <taxon>Isosphaerales</taxon>
        <taxon>Isosphaeraceae</taxon>
        <taxon>Aquisphaera</taxon>
    </lineage>
</organism>
<dbReference type="NCBIfam" id="TIGR00056">
    <property type="entry name" value="MlaE family lipid ABC transporter permease subunit"/>
    <property type="match status" value="1"/>
</dbReference>
<dbReference type="EMBL" id="CP042997">
    <property type="protein sequence ID" value="QEH34409.1"/>
    <property type="molecule type" value="Genomic_DNA"/>
</dbReference>
<dbReference type="PANTHER" id="PTHR30188:SF4">
    <property type="entry name" value="PROTEIN TRIGALACTOSYLDIACYLGLYCEROL 1, CHLOROPLASTIC"/>
    <property type="match status" value="1"/>
</dbReference>
<evidence type="ECO:0000256" key="3">
    <source>
        <dbReference type="ARBA" id="ARBA00022448"/>
    </source>
</evidence>
<keyword evidence="5 7" id="KW-1133">Transmembrane helix</keyword>
<dbReference type="AlphaFoldDB" id="A0A5B9W2B6"/>
<dbReference type="RefSeq" id="WP_148594340.1">
    <property type="nucleotide sequence ID" value="NZ_CP042997.1"/>
</dbReference>
<accession>A0A5B9W2B6</accession>
<dbReference type="InterPro" id="IPR030802">
    <property type="entry name" value="Permease_MalE"/>
</dbReference>
<evidence type="ECO:0000256" key="4">
    <source>
        <dbReference type="ARBA" id="ARBA00022692"/>
    </source>
</evidence>
<dbReference type="PANTHER" id="PTHR30188">
    <property type="entry name" value="ABC TRANSPORTER PERMEASE PROTEIN-RELATED"/>
    <property type="match status" value="1"/>
</dbReference>
<feature type="transmembrane region" description="Helical" evidence="7">
    <location>
        <begin position="154"/>
        <end position="174"/>
    </location>
</feature>
<name>A0A5B9W2B6_9BACT</name>
<evidence type="ECO:0000313" key="9">
    <source>
        <dbReference type="Proteomes" id="UP000324233"/>
    </source>
</evidence>
<keyword evidence="9" id="KW-1185">Reference proteome</keyword>
<keyword evidence="6 7" id="KW-0472">Membrane</keyword>
<sequence length="285" mass="30548">MAVAEIGPEKGQAPSVVSPVQRLGEHVFDAVVEVGDVAQFSTKTLAWIFRRRPRWSVLVPIFYAIGVQSVSVVAITGTFIGMVLAIQAFHSFSMMGLASRLGSVINISVVRELGPVLAATMLAGRVGSSMAAELGTMRVTEQIDALTALGTNPIYYLVVPRFLACLLLIPLLTLMADFMGVIGGAVISTQVLGVDSFAYWQHSRRFVESLDIFAGVFKSFFFGAAIALISCHRGFNSTAGAEGVGKAATEAFVFSFIAILFLDFVIGLGWNTVYQSLWPQAQGLL</sequence>
<comment type="similarity">
    <text evidence="2 7">Belongs to the MlaE permease family.</text>
</comment>
<keyword evidence="3" id="KW-0813">Transport</keyword>